<proteinExistence type="predicted"/>
<evidence type="ECO:0000313" key="1">
    <source>
        <dbReference type="EMBL" id="GIY42324.1"/>
    </source>
</evidence>
<reference evidence="1 2" key="1">
    <citation type="submission" date="2021-06" db="EMBL/GenBank/DDBJ databases">
        <title>Caerostris extrusa draft genome.</title>
        <authorList>
            <person name="Kono N."/>
            <person name="Arakawa K."/>
        </authorList>
    </citation>
    <scope>NUCLEOTIDE SEQUENCE [LARGE SCALE GENOMIC DNA]</scope>
</reference>
<protein>
    <submittedName>
        <fullName evidence="1">E3 ubiquitin-protein ligase HERC2</fullName>
    </submittedName>
</protein>
<dbReference type="AlphaFoldDB" id="A0AAV4TAT6"/>
<comment type="caution">
    <text evidence="1">The sequence shown here is derived from an EMBL/GenBank/DDBJ whole genome shotgun (WGS) entry which is preliminary data.</text>
</comment>
<sequence>MGLYADNVPKPAINSLSGLLRSILNTVYGDTQIVKNSTNWLALEQHKEWASLSFMRAIACSSAMCQALSTPSWINLLIKIIGSSQLLTGGQLITKNTLIKGKWEMRPKVSLTASHCSTLAEEYVSVIRHLHSLQPWKTYISQFIAEYLQLLIDTFSQPLNLCDKLSLKNTASA</sequence>
<organism evidence="1 2">
    <name type="scientific">Caerostris extrusa</name>
    <name type="common">Bark spider</name>
    <name type="synonym">Caerostris bankana</name>
    <dbReference type="NCBI Taxonomy" id="172846"/>
    <lineage>
        <taxon>Eukaryota</taxon>
        <taxon>Metazoa</taxon>
        <taxon>Ecdysozoa</taxon>
        <taxon>Arthropoda</taxon>
        <taxon>Chelicerata</taxon>
        <taxon>Arachnida</taxon>
        <taxon>Araneae</taxon>
        <taxon>Araneomorphae</taxon>
        <taxon>Entelegynae</taxon>
        <taxon>Araneoidea</taxon>
        <taxon>Araneidae</taxon>
        <taxon>Caerostris</taxon>
    </lineage>
</organism>
<accession>A0AAV4TAT6</accession>
<name>A0AAV4TAT6_CAEEX</name>
<evidence type="ECO:0000313" key="2">
    <source>
        <dbReference type="Proteomes" id="UP001054945"/>
    </source>
</evidence>
<dbReference type="Proteomes" id="UP001054945">
    <property type="component" value="Unassembled WGS sequence"/>
</dbReference>
<dbReference type="EMBL" id="BPLR01010835">
    <property type="protein sequence ID" value="GIY42324.1"/>
    <property type="molecule type" value="Genomic_DNA"/>
</dbReference>
<gene>
    <name evidence="1" type="primary">HERC2_1</name>
    <name evidence="1" type="ORF">CEXT_386961</name>
</gene>
<keyword evidence="2" id="KW-1185">Reference proteome</keyword>